<protein>
    <submittedName>
        <fullName evidence="1">Uncharacterized protein</fullName>
    </submittedName>
</protein>
<name>A0A6C0I0A8_9ZZZZ</name>
<organism evidence="1">
    <name type="scientific">viral metagenome</name>
    <dbReference type="NCBI Taxonomy" id="1070528"/>
    <lineage>
        <taxon>unclassified sequences</taxon>
        <taxon>metagenomes</taxon>
        <taxon>organismal metagenomes</taxon>
    </lineage>
</organism>
<reference evidence="1" key="1">
    <citation type="journal article" date="2020" name="Nature">
        <title>Giant virus diversity and host interactions through global metagenomics.</title>
        <authorList>
            <person name="Schulz F."/>
            <person name="Roux S."/>
            <person name="Paez-Espino D."/>
            <person name="Jungbluth S."/>
            <person name="Walsh D.A."/>
            <person name="Denef V.J."/>
            <person name="McMahon K.D."/>
            <person name="Konstantinidis K.T."/>
            <person name="Eloe-Fadrosh E.A."/>
            <person name="Kyrpides N.C."/>
            <person name="Woyke T."/>
        </authorList>
    </citation>
    <scope>NUCLEOTIDE SEQUENCE</scope>
    <source>
        <strain evidence="1">GVMAG-M-3300023184-186</strain>
    </source>
</reference>
<dbReference type="EMBL" id="MN740069">
    <property type="protein sequence ID" value="QHT86458.1"/>
    <property type="molecule type" value="Genomic_DNA"/>
</dbReference>
<evidence type="ECO:0000313" key="1">
    <source>
        <dbReference type="EMBL" id="QHT86458.1"/>
    </source>
</evidence>
<dbReference type="AlphaFoldDB" id="A0A6C0I0A8"/>
<accession>A0A6C0I0A8</accession>
<sequence length="81" mass="9660">MEFKKQLTEDKLNQHIEEFDKYRLGNDFEYGWIKKNDVWVVEYSTDISCWDCISQAKHFILDDGGCLEEAYCGICVSKYLY</sequence>
<proteinExistence type="predicted"/>